<reference evidence="1" key="1">
    <citation type="submission" date="2019-07" db="EMBL/GenBank/DDBJ databases">
        <authorList>
            <person name="Dittberner H."/>
        </authorList>
    </citation>
    <scope>NUCLEOTIDE SEQUENCE [LARGE SCALE GENOMIC DNA]</scope>
</reference>
<evidence type="ECO:0000313" key="2">
    <source>
        <dbReference type="Proteomes" id="UP000489600"/>
    </source>
</evidence>
<name>A0A565AMX0_9BRAS</name>
<dbReference type="Proteomes" id="UP000489600">
    <property type="component" value="Unassembled WGS sequence"/>
</dbReference>
<proteinExistence type="predicted"/>
<comment type="caution">
    <text evidence="1">The sequence shown here is derived from an EMBL/GenBank/DDBJ whole genome shotgun (WGS) entry which is preliminary data.</text>
</comment>
<keyword evidence="2" id="KW-1185">Reference proteome</keyword>
<accession>A0A565AMX0</accession>
<organism evidence="1 2">
    <name type="scientific">Arabis nemorensis</name>
    <dbReference type="NCBI Taxonomy" id="586526"/>
    <lineage>
        <taxon>Eukaryota</taxon>
        <taxon>Viridiplantae</taxon>
        <taxon>Streptophyta</taxon>
        <taxon>Embryophyta</taxon>
        <taxon>Tracheophyta</taxon>
        <taxon>Spermatophyta</taxon>
        <taxon>Magnoliopsida</taxon>
        <taxon>eudicotyledons</taxon>
        <taxon>Gunneridae</taxon>
        <taxon>Pentapetalae</taxon>
        <taxon>rosids</taxon>
        <taxon>malvids</taxon>
        <taxon>Brassicales</taxon>
        <taxon>Brassicaceae</taxon>
        <taxon>Arabideae</taxon>
        <taxon>Arabis</taxon>
    </lineage>
</organism>
<sequence length="92" mass="9841">MSRSALLRMLKTLQRVMSLSRLLLSVLQHTPSLPPTTTTCVETSSFSASATAVQNTMLINLPSSLEMAQFIAMDAATEAPNNSSLNSDIATL</sequence>
<dbReference type="EMBL" id="CABITT030000001">
    <property type="protein sequence ID" value="VVA90767.1"/>
    <property type="molecule type" value="Genomic_DNA"/>
</dbReference>
<gene>
    <name evidence="1" type="ORF">ANE_LOCUS1212</name>
</gene>
<protein>
    <submittedName>
        <fullName evidence="1">Uncharacterized protein</fullName>
    </submittedName>
</protein>
<dbReference type="AlphaFoldDB" id="A0A565AMX0"/>
<evidence type="ECO:0000313" key="1">
    <source>
        <dbReference type="EMBL" id="VVA90767.1"/>
    </source>
</evidence>